<evidence type="ECO:0000313" key="9">
    <source>
        <dbReference type="EMBL" id="KAL3775164.1"/>
    </source>
</evidence>
<feature type="compositionally biased region" description="Polar residues" evidence="6">
    <location>
        <begin position="175"/>
        <end position="188"/>
    </location>
</feature>
<reference evidence="9 10" key="1">
    <citation type="submission" date="2024-10" db="EMBL/GenBank/DDBJ databases">
        <title>Updated reference genomes for cyclostephanoid diatoms.</title>
        <authorList>
            <person name="Roberts W.R."/>
            <person name="Alverson A.J."/>
        </authorList>
    </citation>
    <scope>NUCLEOTIDE SEQUENCE [LARGE SCALE GENOMIC DNA]</scope>
    <source>
        <strain evidence="9 10">AJA010-31</strain>
    </source>
</reference>
<evidence type="ECO:0000256" key="1">
    <source>
        <dbReference type="ARBA" id="ARBA00000971"/>
    </source>
</evidence>
<evidence type="ECO:0000256" key="2">
    <source>
        <dbReference type="ARBA" id="ARBA00013194"/>
    </source>
</evidence>
<keyword evidence="4 5" id="KW-0413">Isomerase</keyword>
<feature type="compositionally biased region" description="Gly residues" evidence="6">
    <location>
        <begin position="1"/>
        <end position="17"/>
    </location>
</feature>
<dbReference type="InterPro" id="IPR001179">
    <property type="entry name" value="PPIase_FKBP_dom"/>
</dbReference>
<feature type="compositionally biased region" description="Basic and acidic residues" evidence="6">
    <location>
        <begin position="154"/>
        <end position="174"/>
    </location>
</feature>
<dbReference type="Gene3D" id="3.10.50.40">
    <property type="match status" value="1"/>
</dbReference>
<evidence type="ECO:0000256" key="6">
    <source>
        <dbReference type="SAM" id="MobiDB-lite"/>
    </source>
</evidence>
<dbReference type="PROSITE" id="PS50800">
    <property type="entry name" value="SAP"/>
    <property type="match status" value="1"/>
</dbReference>
<evidence type="ECO:0000256" key="4">
    <source>
        <dbReference type="ARBA" id="ARBA00023235"/>
    </source>
</evidence>
<feature type="domain" description="SAP" evidence="8">
    <location>
        <begin position="64"/>
        <end position="98"/>
    </location>
</feature>
<dbReference type="Pfam" id="PF02037">
    <property type="entry name" value="SAP"/>
    <property type="match status" value="1"/>
</dbReference>
<dbReference type="EMBL" id="JALLPJ020001165">
    <property type="protein sequence ID" value="KAL3775164.1"/>
    <property type="molecule type" value="Genomic_DNA"/>
</dbReference>
<keyword evidence="10" id="KW-1185">Reference proteome</keyword>
<accession>A0ABD3NGF0</accession>
<feature type="compositionally biased region" description="Basic and acidic residues" evidence="6">
    <location>
        <begin position="189"/>
        <end position="206"/>
    </location>
</feature>
<dbReference type="SMART" id="SM00513">
    <property type="entry name" value="SAP"/>
    <property type="match status" value="1"/>
</dbReference>
<dbReference type="GO" id="GO:0003755">
    <property type="term" value="F:peptidyl-prolyl cis-trans isomerase activity"/>
    <property type="evidence" value="ECO:0007669"/>
    <property type="project" value="UniProtKB-KW"/>
</dbReference>
<dbReference type="AlphaFoldDB" id="A0ABD3NGF0"/>
<gene>
    <name evidence="9" type="ORF">ACHAWO_002623</name>
</gene>
<dbReference type="PROSITE" id="PS50059">
    <property type="entry name" value="FKBP_PPIASE"/>
    <property type="match status" value="1"/>
</dbReference>
<feature type="region of interest" description="Disordered" evidence="6">
    <location>
        <begin position="101"/>
        <end position="225"/>
    </location>
</feature>
<dbReference type="InterPro" id="IPR046357">
    <property type="entry name" value="PPIase_dom_sf"/>
</dbReference>
<evidence type="ECO:0000259" key="7">
    <source>
        <dbReference type="PROSITE" id="PS50059"/>
    </source>
</evidence>
<dbReference type="PANTHER" id="PTHR43811:SF19">
    <property type="entry name" value="39 KDA FK506-BINDING NUCLEAR PROTEIN"/>
    <property type="match status" value="1"/>
</dbReference>
<comment type="caution">
    <text evidence="9">The sequence shown here is derived from an EMBL/GenBank/DDBJ whole genome shotgun (WGS) entry which is preliminary data.</text>
</comment>
<dbReference type="InterPro" id="IPR036361">
    <property type="entry name" value="SAP_dom_sf"/>
</dbReference>
<organism evidence="9 10">
    <name type="scientific">Cyclotella atomus</name>
    <dbReference type="NCBI Taxonomy" id="382360"/>
    <lineage>
        <taxon>Eukaryota</taxon>
        <taxon>Sar</taxon>
        <taxon>Stramenopiles</taxon>
        <taxon>Ochrophyta</taxon>
        <taxon>Bacillariophyta</taxon>
        <taxon>Coscinodiscophyceae</taxon>
        <taxon>Thalassiosirophycidae</taxon>
        <taxon>Stephanodiscales</taxon>
        <taxon>Stephanodiscaceae</taxon>
        <taxon>Cyclotella</taxon>
    </lineage>
</organism>
<dbReference type="Gene3D" id="1.10.720.30">
    <property type="entry name" value="SAP domain"/>
    <property type="match status" value="1"/>
</dbReference>
<name>A0ABD3NGF0_9STRA</name>
<dbReference type="SUPFAM" id="SSF54534">
    <property type="entry name" value="FKBP-like"/>
    <property type="match status" value="1"/>
</dbReference>
<dbReference type="Proteomes" id="UP001530400">
    <property type="component" value="Unassembled WGS sequence"/>
</dbReference>
<evidence type="ECO:0000259" key="8">
    <source>
        <dbReference type="PROSITE" id="PS50800"/>
    </source>
</evidence>
<proteinExistence type="predicted"/>
<dbReference type="InterPro" id="IPR003034">
    <property type="entry name" value="SAP_dom"/>
</dbReference>
<feature type="compositionally biased region" description="Polar residues" evidence="6">
    <location>
        <begin position="214"/>
        <end position="225"/>
    </location>
</feature>
<feature type="compositionally biased region" description="Polar residues" evidence="6">
    <location>
        <begin position="137"/>
        <end position="153"/>
    </location>
</feature>
<feature type="compositionally biased region" description="Polar residues" evidence="6">
    <location>
        <begin position="107"/>
        <end position="126"/>
    </location>
</feature>
<sequence>MSGHAAGRGGGQSGRGGSPSTRGPPPAVVMLPKGGQRTSQGGDRGPPQVATQNAAGVATDRVRFESMKYRELQKECKHRKLQATGTKDQLVNRLLKGQDAAVHPDNANATTTIPWGSSKAKSISSRGTKEAGRGGASINNNVTNSTPAPSSTSEQEKIEKQCLKKQQQKERRSTDNVTNSTPAPSSTSEQEKIEKQCLKKQQQKERRREKKAQSPASKESATKQKLQLEQVASKQKQLQLEKQQSKAKNASQSYRTLSKCVQVLALSTGKGPSVQHRKKIRVSYTLRAKSHTGKIIDASKNFPFRLGNGEVISGWDIGLEGMKFGGVRRLIVPNGAGYGPSNCSTFLLLRKHL</sequence>
<dbReference type="PANTHER" id="PTHR43811">
    <property type="entry name" value="FKBP-TYPE PEPTIDYL-PROLYL CIS-TRANS ISOMERASE FKPA"/>
    <property type="match status" value="1"/>
</dbReference>
<evidence type="ECO:0000313" key="10">
    <source>
        <dbReference type="Proteomes" id="UP001530400"/>
    </source>
</evidence>
<keyword evidence="3 5" id="KW-0697">Rotamase</keyword>
<dbReference type="Pfam" id="PF00254">
    <property type="entry name" value="FKBP_C"/>
    <property type="match status" value="1"/>
</dbReference>
<evidence type="ECO:0000256" key="5">
    <source>
        <dbReference type="PROSITE-ProRule" id="PRU00277"/>
    </source>
</evidence>
<comment type="catalytic activity">
    <reaction evidence="1 5">
        <text>[protein]-peptidylproline (omega=180) = [protein]-peptidylproline (omega=0)</text>
        <dbReference type="Rhea" id="RHEA:16237"/>
        <dbReference type="Rhea" id="RHEA-COMP:10747"/>
        <dbReference type="Rhea" id="RHEA-COMP:10748"/>
        <dbReference type="ChEBI" id="CHEBI:83833"/>
        <dbReference type="ChEBI" id="CHEBI:83834"/>
        <dbReference type="EC" id="5.2.1.8"/>
    </reaction>
</comment>
<feature type="region of interest" description="Disordered" evidence="6">
    <location>
        <begin position="1"/>
        <end position="57"/>
    </location>
</feature>
<dbReference type="SUPFAM" id="SSF68906">
    <property type="entry name" value="SAP domain"/>
    <property type="match status" value="1"/>
</dbReference>
<protein>
    <recommendedName>
        <fullName evidence="2 5">peptidylprolyl isomerase</fullName>
        <ecNumber evidence="2 5">5.2.1.8</ecNumber>
    </recommendedName>
</protein>
<feature type="domain" description="PPIase FKBP-type" evidence="7">
    <location>
        <begin position="277"/>
        <end position="353"/>
    </location>
</feature>
<dbReference type="EC" id="5.2.1.8" evidence="2 5"/>
<evidence type="ECO:0000256" key="3">
    <source>
        <dbReference type="ARBA" id="ARBA00023110"/>
    </source>
</evidence>